<evidence type="ECO:0000256" key="1">
    <source>
        <dbReference type="SAM" id="Phobius"/>
    </source>
</evidence>
<dbReference type="PANTHER" id="PTHR33507:SF4">
    <property type="entry name" value="NODULATION COMPETITIVENESS PROTEIN NFED"/>
    <property type="match status" value="1"/>
</dbReference>
<keyword evidence="1" id="KW-1133">Transmembrane helix</keyword>
<evidence type="ECO:0000313" key="3">
    <source>
        <dbReference type="EMBL" id="GAG39901.1"/>
    </source>
</evidence>
<dbReference type="Pfam" id="PF25145">
    <property type="entry name" value="NfeD1b_N"/>
    <property type="match status" value="1"/>
</dbReference>
<organism evidence="3">
    <name type="scientific">marine sediment metagenome</name>
    <dbReference type="NCBI Taxonomy" id="412755"/>
    <lineage>
        <taxon>unclassified sequences</taxon>
        <taxon>metagenomes</taxon>
        <taxon>ecological metagenomes</taxon>
    </lineage>
</organism>
<reference evidence="3" key="1">
    <citation type="journal article" date="2014" name="Front. Microbiol.">
        <title>High frequency of phylogenetically diverse reductive dehalogenase-homologous genes in deep subseafloor sedimentary metagenomes.</title>
        <authorList>
            <person name="Kawai M."/>
            <person name="Futagami T."/>
            <person name="Toyoda A."/>
            <person name="Takaki Y."/>
            <person name="Nishi S."/>
            <person name="Hori S."/>
            <person name="Arai W."/>
            <person name="Tsubouchi T."/>
            <person name="Morono Y."/>
            <person name="Uchiyama I."/>
            <person name="Ito T."/>
            <person name="Fujiyama A."/>
            <person name="Inagaki F."/>
            <person name="Takami H."/>
        </authorList>
    </citation>
    <scope>NUCLEOTIDE SEQUENCE</scope>
    <source>
        <strain evidence="3">Expedition CK06-06</strain>
    </source>
</reference>
<feature type="non-terminal residue" evidence="3">
    <location>
        <position position="122"/>
    </location>
</feature>
<protein>
    <recommendedName>
        <fullName evidence="2">NfeD1b N-terminal domain-containing protein</fullName>
    </recommendedName>
</protein>
<accession>X0YTA7</accession>
<keyword evidence="1" id="KW-0812">Transmembrane</keyword>
<dbReference type="InterPro" id="IPR029045">
    <property type="entry name" value="ClpP/crotonase-like_dom_sf"/>
</dbReference>
<gene>
    <name evidence="3" type="ORF">S01H1_62192</name>
</gene>
<sequence length="122" mass="12372">MTALGTVSLSPVRSLRLTIAAVFVILGVVGFACGGGPGAPPDAVHVLTADGVVGPVMERYLDRGIDAAEDEQGEAVVIRLDTSGGLISSMNDIVKRILSSEVPVIVYVSPQGGHAASAGTFI</sequence>
<dbReference type="InterPro" id="IPR052165">
    <property type="entry name" value="Membrane_assoc_protease"/>
</dbReference>
<proteinExistence type="predicted"/>
<comment type="caution">
    <text evidence="3">The sequence shown here is derived from an EMBL/GenBank/DDBJ whole genome shotgun (WGS) entry which is preliminary data.</text>
</comment>
<name>X0YTA7_9ZZZZ</name>
<dbReference type="AlphaFoldDB" id="X0YTA7"/>
<keyword evidence="1" id="KW-0472">Membrane</keyword>
<feature type="domain" description="NfeD1b N-terminal" evidence="2">
    <location>
        <begin position="44"/>
        <end position="122"/>
    </location>
</feature>
<feature type="transmembrane region" description="Helical" evidence="1">
    <location>
        <begin position="15"/>
        <end position="33"/>
    </location>
</feature>
<dbReference type="EMBL" id="BARS01040832">
    <property type="protein sequence ID" value="GAG39901.1"/>
    <property type="molecule type" value="Genomic_DNA"/>
</dbReference>
<dbReference type="PANTHER" id="PTHR33507">
    <property type="entry name" value="INNER MEMBRANE PROTEIN YBBJ"/>
    <property type="match status" value="1"/>
</dbReference>
<dbReference type="SUPFAM" id="SSF52096">
    <property type="entry name" value="ClpP/crotonase"/>
    <property type="match status" value="1"/>
</dbReference>
<dbReference type="InterPro" id="IPR056738">
    <property type="entry name" value="NfeD1b_N"/>
</dbReference>
<evidence type="ECO:0000259" key="2">
    <source>
        <dbReference type="Pfam" id="PF25145"/>
    </source>
</evidence>
<dbReference type="Gene3D" id="3.90.226.10">
    <property type="entry name" value="2-enoyl-CoA Hydratase, Chain A, domain 1"/>
    <property type="match status" value="1"/>
</dbReference>